<organism evidence="2 3">
    <name type="scientific">Aristolochia fimbriata</name>
    <name type="common">White veined hardy Dutchman's pipe vine</name>
    <dbReference type="NCBI Taxonomy" id="158543"/>
    <lineage>
        <taxon>Eukaryota</taxon>
        <taxon>Viridiplantae</taxon>
        <taxon>Streptophyta</taxon>
        <taxon>Embryophyta</taxon>
        <taxon>Tracheophyta</taxon>
        <taxon>Spermatophyta</taxon>
        <taxon>Magnoliopsida</taxon>
        <taxon>Magnoliidae</taxon>
        <taxon>Piperales</taxon>
        <taxon>Aristolochiaceae</taxon>
        <taxon>Aristolochia</taxon>
    </lineage>
</organism>
<evidence type="ECO:0000313" key="3">
    <source>
        <dbReference type="Proteomes" id="UP000825729"/>
    </source>
</evidence>
<protein>
    <submittedName>
        <fullName evidence="2">Uncharacterized protein</fullName>
    </submittedName>
</protein>
<reference evidence="2 3" key="1">
    <citation type="submission" date="2021-07" db="EMBL/GenBank/DDBJ databases">
        <title>The Aristolochia fimbriata genome: insights into angiosperm evolution, floral development and chemical biosynthesis.</title>
        <authorList>
            <person name="Jiao Y."/>
        </authorList>
    </citation>
    <scope>NUCLEOTIDE SEQUENCE [LARGE SCALE GENOMIC DNA]</scope>
    <source>
        <strain evidence="2">IBCAS-2021</strain>
        <tissue evidence="2">Leaf</tissue>
    </source>
</reference>
<name>A0AAV7EDW0_ARIFI</name>
<dbReference type="Proteomes" id="UP000825729">
    <property type="component" value="Unassembled WGS sequence"/>
</dbReference>
<gene>
    <name evidence="2" type="ORF">H6P81_012714</name>
</gene>
<feature type="region of interest" description="Disordered" evidence="1">
    <location>
        <begin position="1"/>
        <end position="46"/>
    </location>
</feature>
<evidence type="ECO:0000256" key="1">
    <source>
        <dbReference type="SAM" id="MobiDB-lite"/>
    </source>
</evidence>
<feature type="compositionally biased region" description="Polar residues" evidence="1">
    <location>
        <begin position="34"/>
        <end position="46"/>
    </location>
</feature>
<feature type="compositionally biased region" description="Basic residues" evidence="1">
    <location>
        <begin position="1"/>
        <end position="10"/>
    </location>
</feature>
<feature type="region of interest" description="Disordered" evidence="1">
    <location>
        <begin position="102"/>
        <end position="140"/>
    </location>
</feature>
<dbReference type="EMBL" id="JAINDJ010000005">
    <property type="protein sequence ID" value="KAG9446586.1"/>
    <property type="molecule type" value="Genomic_DNA"/>
</dbReference>
<feature type="compositionally biased region" description="Basic and acidic residues" evidence="1">
    <location>
        <begin position="102"/>
        <end position="121"/>
    </location>
</feature>
<accession>A0AAV7EDW0</accession>
<evidence type="ECO:0000313" key="2">
    <source>
        <dbReference type="EMBL" id="KAG9446586.1"/>
    </source>
</evidence>
<proteinExistence type="predicted"/>
<keyword evidence="3" id="KW-1185">Reference proteome</keyword>
<dbReference type="AlphaFoldDB" id="A0AAV7EDW0"/>
<sequence>MFGTRHKATQTHRVTFADEPATHHPGHQKGSHINYPNGSKGQTVINSPTFLPTAQKHPTGADYHVHVRSVERMPSTKPEGPRFPNLQLMFNQRPVYGTPGEIVHEVPEMEEKTKEKNEKKEKKEKKKKKGEKTVGKENDNYEDVDGFAVEFLKKKHEIFERQRLLSMQMRT</sequence>
<comment type="caution">
    <text evidence="2">The sequence shown here is derived from an EMBL/GenBank/DDBJ whole genome shotgun (WGS) entry which is preliminary data.</text>
</comment>